<dbReference type="InterPro" id="IPR045906">
    <property type="entry name" value="ULK4"/>
</dbReference>
<sequence>MENFVLYDEIGKGNHSIVYKGRRKGTINFVAIHCIEKVKRPQITNRVRLTHELDHANVVHFHEWYETTNHLWLVVELCTGGSLETLISQDEHLPEAAVRKFGIDLVRGLHYIHSLGIIFCDLRPSKILLDGTGILKLDDFSLSKVEDEDLEELFQQFDGDSGSPDSSCENEKSRRPGKYLGSPIYMAPEVVDGGSHSMASDLWALGCLLYEMYTGKPPFMAELYSDLLNKILKHDFPAPRVSGPRRPKPSPEFCDILNNLLKKNSDERMDWNKLVYHPFWQGALVHPDEKDTSSAAAVTTTATIEEPQTQGGSDTMTSMQDLPTDTGISLQSSITGSAATTNLKKYSVIELTPDKQSAAERSLNRSQTFKTLKSDKGQGDRPQTSPEVTDIKEAVFSLSSRPRTTQNTTYNPDDHAVESSQYRKSQVKQSRKTTGRTSEMQGMNMGRLNRDRKPSDSHSAEMKDLIFTTWDLTVTQIIDNPKIQKVASLKWDSKALPMQVPSMEKVKKLKTEEVEDLLLALADTLSKAINDKSASSQRMRVQLLNYIACLANEASVAALMIRSKLVPALQQQIKSPQHLEIRCKAARPLGLMAHNIEELDETLSLTEVVTALTEVVRDHFRNGKLKQATLPALGELLNLIATQEEQKGREVDSWLVPSITYTMIIRCLREGEDAVVQHYAAKIIESVATTTGIHALKFSTNETGLLLWYLFNHSTADSLKITAISALSRITRHSAAIFQSVIDKVGLPAALDSLGVSISRVQQAIVAMIAYMLVEGTHLQKFLQDKELVQKVMRLLESPSVVIRGKVFLAIQEIIKNNTEMLLICCQSRLVMYMERDSRKQNSSKVDNQAMSDYLLKCLDMLNNYIIQALPQISSDAIEALNAVLGRKHPSTVQAKQLKTYLPLLPIQLHLVTSQIFRPRIINEGFMTDIGVLLSHLKSIDSGETSIESAIGAVGTDDFINTTLSIVEAVTQHPNILMEYHAVVAETILPPLAALVTSDNGDTRALCLRLFSEITSLFLTHENLAQETTITNTRIVDEIIGKQLLPQYEQILLDQDPLPSYGLKLLLALIERSPSYIRDIQDLNLVPVLFQVLVDHQNIPTSSAMKNILAILQTMVLHKETNMRLLYEQGLVDHLCNVFSQAHKLYIDLDDKTDNRAVTALLTTLLDLLLAVLKHVSNIVRLVLQTKKGGGEADTQGAESLLLTNKPFVELTSQLVHLLCHEDSEIQSHACNALSLMAQLFGGEHNDIMTVDSMECLSHALPKFDTKKQKLLLRVIKRAVTADKHNATMLKEKGHVLIDTIKTLAQTASSHADVAVSSLAADILKLVGIKM</sequence>
<feature type="compositionally biased region" description="Low complexity" evidence="1">
    <location>
        <begin position="293"/>
        <end position="303"/>
    </location>
</feature>
<feature type="region of interest" description="Disordered" evidence="1">
    <location>
        <begin position="354"/>
        <end position="459"/>
    </location>
</feature>
<keyword evidence="3" id="KW-1185">Reference proteome</keyword>
<feature type="domain" description="Protein kinase" evidence="2">
    <location>
        <begin position="4"/>
        <end position="280"/>
    </location>
</feature>
<dbReference type="Gene3D" id="1.10.510.10">
    <property type="entry name" value="Transferase(Phosphotransferase) domain 1"/>
    <property type="match status" value="1"/>
</dbReference>
<evidence type="ECO:0000313" key="4">
    <source>
        <dbReference type="RefSeq" id="XP_006823231.1"/>
    </source>
</evidence>
<dbReference type="InterPro" id="IPR056981">
    <property type="entry name" value="HEAT_ULK4_RUNKEL"/>
</dbReference>
<dbReference type="PROSITE" id="PS50011">
    <property type="entry name" value="PROTEIN_KINASE_DOM"/>
    <property type="match status" value="1"/>
</dbReference>
<organism evidence="3 4">
    <name type="scientific">Saccoglossus kowalevskii</name>
    <name type="common">Acorn worm</name>
    <dbReference type="NCBI Taxonomy" id="10224"/>
    <lineage>
        <taxon>Eukaryota</taxon>
        <taxon>Metazoa</taxon>
        <taxon>Hemichordata</taxon>
        <taxon>Enteropneusta</taxon>
        <taxon>Harrimaniidae</taxon>
        <taxon>Saccoglossus</taxon>
    </lineage>
</organism>
<dbReference type="PANTHER" id="PTHR46240:SF1">
    <property type="entry name" value="SERINE_THREONINE-PROTEIN KINASE ULK4"/>
    <property type="match status" value="1"/>
</dbReference>
<dbReference type="SUPFAM" id="SSF56112">
    <property type="entry name" value="Protein kinase-like (PK-like)"/>
    <property type="match status" value="1"/>
</dbReference>
<dbReference type="Gene3D" id="1.25.10.10">
    <property type="entry name" value="Leucine-rich Repeat Variant"/>
    <property type="match status" value="2"/>
</dbReference>
<evidence type="ECO:0000313" key="3">
    <source>
        <dbReference type="Proteomes" id="UP000694865"/>
    </source>
</evidence>
<dbReference type="SUPFAM" id="SSF48371">
    <property type="entry name" value="ARM repeat"/>
    <property type="match status" value="1"/>
</dbReference>
<dbReference type="InterPro" id="IPR016024">
    <property type="entry name" value="ARM-type_fold"/>
</dbReference>
<dbReference type="GeneID" id="100368350"/>
<dbReference type="Pfam" id="PF23606">
    <property type="entry name" value="HEAT_ULK4"/>
    <property type="match status" value="1"/>
</dbReference>
<dbReference type="InterPro" id="IPR011009">
    <property type="entry name" value="Kinase-like_dom_sf"/>
</dbReference>
<dbReference type="Pfam" id="PF00069">
    <property type="entry name" value="Pkinase"/>
    <property type="match status" value="1"/>
</dbReference>
<feature type="compositionally biased region" description="Polar residues" evidence="1">
    <location>
        <begin position="397"/>
        <end position="411"/>
    </location>
</feature>
<dbReference type="Proteomes" id="UP000694865">
    <property type="component" value="Unplaced"/>
</dbReference>
<evidence type="ECO:0000259" key="2">
    <source>
        <dbReference type="PROSITE" id="PS50011"/>
    </source>
</evidence>
<proteinExistence type="predicted"/>
<dbReference type="CDD" id="cd14010">
    <property type="entry name" value="STKc_ULK4"/>
    <property type="match status" value="1"/>
</dbReference>
<feature type="compositionally biased region" description="Polar residues" evidence="1">
    <location>
        <begin position="306"/>
        <end position="330"/>
    </location>
</feature>
<reference evidence="4" key="1">
    <citation type="submission" date="2025-08" db="UniProtKB">
        <authorList>
            <consortium name="RefSeq"/>
        </authorList>
    </citation>
    <scope>IDENTIFICATION</scope>
    <source>
        <tissue evidence="4">Testes</tissue>
    </source>
</reference>
<name>A0ABM0MT90_SACKO</name>
<feature type="region of interest" description="Disordered" evidence="1">
    <location>
        <begin position="291"/>
        <end position="330"/>
    </location>
</feature>
<dbReference type="RefSeq" id="XP_006823231.1">
    <property type="nucleotide sequence ID" value="XM_006823168.1"/>
</dbReference>
<accession>A0ABM0MT90</accession>
<dbReference type="InterPro" id="IPR011989">
    <property type="entry name" value="ARM-like"/>
</dbReference>
<gene>
    <name evidence="4" type="primary">LOC100368350</name>
</gene>
<feature type="compositionally biased region" description="Basic residues" evidence="1">
    <location>
        <begin position="425"/>
        <end position="434"/>
    </location>
</feature>
<dbReference type="PANTHER" id="PTHR46240">
    <property type="entry name" value="SER/THR PROTEIN KINASE ULK4"/>
    <property type="match status" value="1"/>
</dbReference>
<protein>
    <submittedName>
        <fullName evidence="4">Serine/threonine-protein kinase ULK4-like</fullName>
    </submittedName>
</protein>
<evidence type="ECO:0000256" key="1">
    <source>
        <dbReference type="SAM" id="MobiDB-lite"/>
    </source>
</evidence>
<feature type="region of interest" description="Disordered" evidence="1">
    <location>
        <begin position="156"/>
        <end position="175"/>
    </location>
</feature>
<dbReference type="InterPro" id="IPR000719">
    <property type="entry name" value="Prot_kinase_dom"/>
</dbReference>
<feature type="compositionally biased region" description="Basic and acidic residues" evidence="1">
    <location>
        <begin position="448"/>
        <end position="459"/>
    </location>
</feature>